<name>A0A8H3IBC8_9LECA</name>
<evidence type="ECO:0000313" key="4">
    <source>
        <dbReference type="Proteomes" id="UP000664521"/>
    </source>
</evidence>
<feature type="compositionally biased region" description="Basic residues" evidence="1">
    <location>
        <begin position="479"/>
        <end position="493"/>
    </location>
</feature>
<feature type="compositionally biased region" description="Acidic residues" evidence="1">
    <location>
        <begin position="513"/>
        <end position="533"/>
    </location>
</feature>
<dbReference type="OrthoDB" id="5607at2759"/>
<dbReference type="Gene3D" id="1.10.1670.10">
    <property type="entry name" value="Helix-hairpin-Helix base-excision DNA repair enzymes (C-terminal)"/>
    <property type="match status" value="1"/>
</dbReference>
<feature type="region of interest" description="Disordered" evidence="1">
    <location>
        <begin position="144"/>
        <end position="167"/>
    </location>
</feature>
<keyword evidence="4" id="KW-1185">Reference proteome</keyword>
<dbReference type="Pfam" id="PF00730">
    <property type="entry name" value="HhH-GPD"/>
    <property type="match status" value="1"/>
</dbReference>
<organism evidence="3 4">
    <name type="scientific">Heterodermia speciosa</name>
    <dbReference type="NCBI Taxonomy" id="116794"/>
    <lineage>
        <taxon>Eukaryota</taxon>
        <taxon>Fungi</taxon>
        <taxon>Dikarya</taxon>
        <taxon>Ascomycota</taxon>
        <taxon>Pezizomycotina</taxon>
        <taxon>Lecanoromycetes</taxon>
        <taxon>OSLEUM clade</taxon>
        <taxon>Lecanoromycetidae</taxon>
        <taxon>Caliciales</taxon>
        <taxon>Physciaceae</taxon>
        <taxon>Heterodermia</taxon>
    </lineage>
</organism>
<feature type="compositionally biased region" description="Basic and acidic residues" evidence="1">
    <location>
        <begin position="459"/>
        <end position="469"/>
    </location>
</feature>
<proteinExistence type="predicted"/>
<dbReference type="GO" id="GO:0006285">
    <property type="term" value="P:base-excision repair, AP site formation"/>
    <property type="evidence" value="ECO:0007669"/>
    <property type="project" value="UniProtKB-ARBA"/>
</dbReference>
<dbReference type="PANTHER" id="PTHR47203:SF1">
    <property type="entry name" value="HYPOTHETICAL BASE EXCISION DNA REPAIR PROTEIN (EUROFUNG)"/>
    <property type="match status" value="1"/>
</dbReference>
<evidence type="ECO:0000313" key="3">
    <source>
        <dbReference type="EMBL" id="CAF9912098.1"/>
    </source>
</evidence>
<feature type="region of interest" description="Disordered" evidence="1">
    <location>
        <begin position="1"/>
        <end position="131"/>
    </location>
</feature>
<feature type="region of interest" description="Disordered" evidence="1">
    <location>
        <begin position="459"/>
        <end position="533"/>
    </location>
</feature>
<evidence type="ECO:0000259" key="2">
    <source>
        <dbReference type="SMART" id="SM00478"/>
    </source>
</evidence>
<dbReference type="PANTHER" id="PTHR47203">
    <property type="match status" value="1"/>
</dbReference>
<feature type="domain" description="HhH-GPD" evidence="2">
    <location>
        <begin position="221"/>
        <end position="428"/>
    </location>
</feature>
<reference evidence="3" key="1">
    <citation type="submission" date="2021-03" db="EMBL/GenBank/DDBJ databases">
        <authorList>
            <person name="Tagirdzhanova G."/>
        </authorList>
    </citation>
    <scope>NUCLEOTIDE SEQUENCE</scope>
</reference>
<feature type="compositionally biased region" description="Low complexity" evidence="1">
    <location>
        <begin position="9"/>
        <end position="18"/>
    </location>
</feature>
<dbReference type="AlphaFoldDB" id="A0A8H3IBC8"/>
<dbReference type="SUPFAM" id="SSF48150">
    <property type="entry name" value="DNA-glycosylase"/>
    <property type="match status" value="1"/>
</dbReference>
<feature type="compositionally biased region" description="Polar residues" evidence="1">
    <location>
        <begin position="19"/>
        <end position="32"/>
    </location>
</feature>
<protein>
    <recommendedName>
        <fullName evidence="2">HhH-GPD domain-containing protein</fullName>
    </recommendedName>
</protein>
<dbReference type="InterPro" id="IPR011257">
    <property type="entry name" value="DNA_glycosylase"/>
</dbReference>
<evidence type="ECO:0000256" key="1">
    <source>
        <dbReference type="SAM" id="MobiDB-lite"/>
    </source>
</evidence>
<dbReference type="Proteomes" id="UP000664521">
    <property type="component" value="Unassembled WGS sequence"/>
</dbReference>
<dbReference type="CDD" id="cd00056">
    <property type="entry name" value="ENDO3c"/>
    <property type="match status" value="1"/>
</dbReference>
<gene>
    <name evidence="3" type="ORF">HETSPECPRED_000830</name>
</gene>
<dbReference type="SMART" id="SM00478">
    <property type="entry name" value="ENDO3c"/>
    <property type="match status" value="1"/>
</dbReference>
<dbReference type="Gene3D" id="1.10.340.30">
    <property type="entry name" value="Hypothetical protein, domain 2"/>
    <property type="match status" value="1"/>
</dbReference>
<dbReference type="GO" id="GO:0000702">
    <property type="term" value="F:oxidized base lesion DNA N-glycosylase activity"/>
    <property type="evidence" value="ECO:0007669"/>
    <property type="project" value="UniProtKB-ARBA"/>
</dbReference>
<dbReference type="InterPro" id="IPR023170">
    <property type="entry name" value="HhH_base_excis_C"/>
</dbReference>
<dbReference type="EMBL" id="CAJPDS010000011">
    <property type="protein sequence ID" value="CAF9912098.1"/>
    <property type="molecule type" value="Genomic_DNA"/>
</dbReference>
<sequence length="533" mass="57835">MSPRQTRGAAAKAAALVASSENINENQQLSSPPSTPIPAEKKGADGGKTSSSKKKTFVSLTKATVPFKTPATPASVDKKRKRESLIHEKDEELPHGLGKSLNVNLGPVKDEESDEEKPTASSLSPPKSISKAKADTIIANAVDKVSSAKSPKKTNYGHTPGKTPYPKWPHPTPEECQIVHDLLTEVHGLFEPPATIPAPSATFAGCGEVPSILDALIRTYLSSSTLGKNSGMAIQGIHKTFKVLQEGTGQGSPDYNEIRLADTSVLFKAIASGGLGDVKSKNIKAILDMVYEENQAHRDAYKKRQETGNTGEVDTKDGTITLEKSAELTCANPDVLTLDHMHALSDGEAFTTFLTYPGIGVKTAACVMLFCMKRPLFAVDTHVFRLCQWLGWVPEKATRDKTFSHCEVMVPDQLKYGLHQLFIKHGQNCGRCKKATGQMSAGWKDGCVIDHLLKRTGARKEDLPEKKGEEGDEDLSEKKAKKEKKVKKAKQAKKGVEGPPAKKAKNGKGKEVVEEETNSSDEDYEEMDSDMEE</sequence>
<feature type="compositionally biased region" description="Basic and acidic residues" evidence="1">
    <location>
        <begin position="83"/>
        <end position="94"/>
    </location>
</feature>
<accession>A0A8H3IBC8</accession>
<dbReference type="InterPro" id="IPR003265">
    <property type="entry name" value="HhH-GPD_domain"/>
</dbReference>
<comment type="caution">
    <text evidence="3">The sequence shown here is derived from an EMBL/GenBank/DDBJ whole genome shotgun (WGS) entry which is preliminary data.</text>
</comment>